<organism evidence="2 3">
    <name type="scientific">Cystoisospora suis</name>
    <dbReference type="NCBI Taxonomy" id="483139"/>
    <lineage>
        <taxon>Eukaryota</taxon>
        <taxon>Sar</taxon>
        <taxon>Alveolata</taxon>
        <taxon>Apicomplexa</taxon>
        <taxon>Conoidasida</taxon>
        <taxon>Coccidia</taxon>
        <taxon>Eucoccidiorida</taxon>
        <taxon>Eimeriorina</taxon>
        <taxon>Sarcocystidae</taxon>
        <taxon>Cystoisospora</taxon>
    </lineage>
</organism>
<accession>A0A2C6KK54</accession>
<comment type="caution">
    <text evidence="2">The sequence shown here is derived from an EMBL/GenBank/DDBJ whole genome shotgun (WGS) entry which is preliminary data.</text>
</comment>
<protein>
    <submittedName>
        <fullName evidence="2">Pdz domain related</fullName>
    </submittedName>
</protein>
<evidence type="ECO:0000313" key="2">
    <source>
        <dbReference type="EMBL" id="PHJ16794.1"/>
    </source>
</evidence>
<proteinExistence type="predicted"/>
<gene>
    <name evidence="2" type="ORF">CSUI_009390</name>
</gene>
<feature type="compositionally biased region" description="Low complexity" evidence="1">
    <location>
        <begin position="40"/>
        <end position="51"/>
    </location>
</feature>
<evidence type="ECO:0000313" key="3">
    <source>
        <dbReference type="Proteomes" id="UP000221165"/>
    </source>
</evidence>
<sequence length="109" mass="12219">MYDGYRVQEALQALLWESTLQAELTIDVFPSTRESRRFLSSLLPSTESESPGTGFERNSEEEMEKTKESILSQKCMNDRGLLSSSSPLGLVSSSSSSHKPSRFLTRPVR</sequence>
<dbReference type="Proteomes" id="UP000221165">
    <property type="component" value="Unassembled WGS sequence"/>
</dbReference>
<name>A0A2C6KK54_9APIC</name>
<keyword evidence="3" id="KW-1185">Reference proteome</keyword>
<dbReference type="VEuPathDB" id="ToxoDB:CSUI_009390"/>
<evidence type="ECO:0000256" key="1">
    <source>
        <dbReference type="SAM" id="MobiDB-lite"/>
    </source>
</evidence>
<dbReference type="RefSeq" id="XP_067918519.1">
    <property type="nucleotide sequence ID" value="XM_068069506.1"/>
</dbReference>
<dbReference type="AlphaFoldDB" id="A0A2C6KK54"/>
<feature type="compositionally biased region" description="Low complexity" evidence="1">
    <location>
        <begin position="85"/>
        <end position="97"/>
    </location>
</feature>
<feature type="non-terminal residue" evidence="2">
    <location>
        <position position="109"/>
    </location>
</feature>
<feature type="region of interest" description="Disordered" evidence="1">
    <location>
        <begin position="40"/>
        <end position="70"/>
    </location>
</feature>
<dbReference type="EMBL" id="MIGC01005581">
    <property type="protein sequence ID" value="PHJ16794.1"/>
    <property type="molecule type" value="Genomic_DNA"/>
</dbReference>
<feature type="compositionally biased region" description="Basic and acidic residues" evidence="1">
    <location>
        <begin position="57"/>
        <end position="68"/>
    </location>
</feature>
<feature type="region of interest" description="Disordered" evidence="1">
    <location>
        <begin position="85"/>
        <end position="109"/>
    </location>
</feature>
<reference evidence="2 3" key="1">
    <citation type="journal article" date="2017" name="Int. J. Parasitol.">
        <title>The genome of the protozoan parasite Cystoisospora suis and a reverse vaccinology approach to identify vaccine candidates.</title>
        <authorList>
            <person name="Palmieri N."/>
            <person name="Shrestha A."/>
            <person name="Ruttkowski B."/>
            <person name="Beck T."/>
            <person name="Vogl C."/>
            <person name="Tomley F."/>
            <person name="Blake D.P."/>
            <person name="Joachim A."/>
        </authorList>
    </citation>
    <scope>NUCLEOTIDE SEQUENCE [LARGE SCALE GENOMIC DNA]</scope>
    <source>
        <strain evidence="2 3">Wien I</strain>
    </source>
</reference>
<dbReference type="GeneID" id="94432717"/>